<keyword evidence="1" id="KW-0812">Transmembrane</keyword>
<dbReference type="AlphaFoldDB" id="A0A0V0GUU5"/>
<reference evidence="2" key="1">
    <citation type="submission" date="2015-12" db="EMBL/GenBank/DDBJ databases">
        <title>Gene expression during late stages of embryo sac development: a critical building block for successful pollen-pistil interactions.</title>
        <authorList>
            <person name="Liu Y."/>
            <person name="Joly V."/>
            <person name="Sabar M."/>
            <person name="Matton D.P."/>
        </authorList>
    </citation>
    <scope>NUCLEOTIDE SEQUENCE</scope>
</reference>
<name>A0A0V0GUU5_SOLCH</name>
<keyword evidence="1" id="KW-1133">Transmembrane helix</keyword>
<sequence>DSKFFLPFPVICLEQYLCGKELFNCILAYCNPLHPPLPTWLPIHPQLSSYYSYHCHFLHYMNLDFPIIFVVVLFFVFS</sequence>
<organism evidence="2">
    <name type="scientific">Solanum chacoense</name>
    <name type="common">Chaco potato</name>
    <dbReference type="NCBI Taxonomy" id="4108"/>
    <lineage>
        <taxon>Eukaryota</taxon>
        <taxon>Viridiplantae</taxon>
        <taxon>Streptophyta</taxon>
        <taxon>Embryophyta</taxon>
        <taxon>Tracheophyta</taxon>
        <taxon>Spermatophyta</taxon>
        <taxon>Magnoliopsida</taxon>
        <taxon>eudicotyledons</taxon>
        <taxon>Gunneridae</taxon>
        <taxon>Pentapetalae</taxon>
        <taxon>asterids</taxon>
        <taxon>lamiids</taxon>
        <taxon>Solanales</taxon>
        <taxon>Solanaceae</taxon>
        <taxon>Solanoideae</taxon>
        <taxon>Solaneae</taxon>
        <taxon>Solanum</taxon>
    </lineage>
</organism>
<dbReference type="EMBL" id="GEDG01030879">
    <property type="protein sequence ID" value="JAP11690.1"/>
    <property type="molecule type" value="Transcribed_RNA"/>
</dbReference>
<evidence type="ECO:0000313" key="2">
    <source>
        <dbReference type="EMBL" id="JAP11690.1"/>
    </source>
</evidence>
<accession>A0A0V0GUU5</accession>
<keyword evidence="1" id="KW-0472">Membrane</keyword>
<proteinExistence type="predicted"/>
<evidence type="ECO:0000256" key="1">
    <source>
        <dbReference type="SAM" id="Phobius"/>
    </source>
</evidence>
<protein>
    <submittedName>
        <fullName evidence="2">Putative ovule protein</fullName>
    </submittedName>
</protein>
<feature type="non-terminal residue" evidence="2">
    <location>
        <position position="1"/>
    </location>
</feature>
<feature type="transmembrane region" description="Helical" evidence="1">
    <location>
        <begin position="57"/>
        <end position="77"/>
    </location>
</feature>